<dbReference type="PANTHER" id="PTHR42928:SF5">
    <property type="entry name" value="BLR1237 PROTEIN"/>
    <property type="match status" value="1"/>
</dbReference>
<name>A0A3M6QQE8_9BURK</name>
<reference evidence="3 4" key="1">
    <citation type="submission" date="2018-10" db="EMBL/GenBank/DDBJ databases">
        <title>Draft genome of Cortibacter populi DSM10536.</title>
        <authorList>
            <person name="Bernier A.-M."/>
            <person name="Bernard K."/>
        </authorList>
    </citation>
    <scope>NUCLEOTIDE SEQUENCE [LARGE SCALE GENOMIC DNA]</scope>
    <source>
        <strain evidence="3 4">DSM 105136</strain>
    </source>
</reference>
<dbReference type="Gene3D" id="3.40.190.10">
    <property type="entry name" value="Periplasmic binding protein-like II"/>
    <property type="match status" value="1"/>
</dbReference>
<comment type="caution">
    <text evidence="3">The sequence shown here is derived from an EMBL/GenBank/DDBJ whole genome shotgun (WGS) entry which is preliminary data.</text>
</comment>
<evidence type="ECO:0000256" key="1">
    <source>
        <dbReference type="ARBA" id="ARBA00006987"/>
    </source>
</evidence>
<evidence type="ECO:0000313" key="3">
    <source>
        <dbReference type="EMBL" id="RMX04779.1"/>
    </source>
</evidence>
<keyword evidence="2" id="KW-0732">Signal</keyword>
<dbReference type="CDD" id="cd13578">
    <property type="entry name" value="PBP2_Bug27"/>
    <property type="match status" value="1"/>
</dbReference>
<dbReference type="InterPro" id="IPR005064">
    <property type="entry name" value="BUG"/>
</dbReference>
<gene>
    <name evidence="3" type="ORF">D8I35_12990</name>
</gene>
<evidence type="ECO:0000256" key="2">
    <source>
        <dbReference type="SAM" id="SignalP"/>
    </source>
</evidence>
<feature type="signal peptide" evidence="2">
    <location>
        <begin position="1"/>
        <end position="32"/>
    </location>
</feature>
<feature type="chain" id="PRO_5017939963" evidence="2">
    <location>
        <begin position="33"/>
        <end position="341"/>
    </location>
</feature>
<dbReference type="Proteomes" id="UP000278006">
    <property type="component" value="Unassembled WGS sequence"/>
</dbReference>
<proteinExistence type="inferred from homology"/>
<dbReference type="SUPFAM" id="SSF53850">
    <property type="entry name" value="Periplasmic binding protein-like II"/>
    <property type="match status" value="1"/>
</dbReference>
<keyword evidence="4" id="KW-1185">Reference proteome</keyword>
<dbReference type="RefSeq" id="WP_122230023.1">
    <property type="nucleotide sequence ID" value="NZ_RDQO01000004.1"/>
</dbReference>
<dbReference type="Gene3D" id="3.40.190.150">
    <property type="entry name" value="Bordetella uptake gene, domain 1"/>
    <property type="match status" value="1"/>
</dbReference>
<dbReference type="AlphaFoldDB" id="A0A3M6QQE8"/>
<protein>
    <submittedName>
        <fullName evidence="3">Tripartite tricarboxylate transporter substrate binding protein</fullName>
    </submittedName>
</protein>
<sequence>MKHLPTPPWPARPLPLALAAALLGGAAPLAAAHDDWPSKPITIVVTFPPGGGTDLLARKLAPELEQALGQPVVVENRAGASGNIGASHVGRAAADGHTLLMVNSSFAINPAVLGTPDFDPARDFRAVINVGFIPSVLVVPQDSPVHTLPALLAERKHRQTPLFFASCGNGTPQHLAGTMLQPYAPTVKFEQVPYKGCGPAVADVLGGQVALGIVTASSAMPMLASGRLRAIAVTSPERSPLLPAVPTVAEQGLPGYALDQWHGLLAPAATPDTVIERLNAVLAAALQRPGLRRQLQDLGYHVSDDGQARSDAFAQLLRQDLQRFAQLGRSLGPQQEAAQRR</sequence>
<comment type="similarity">
    <text evidence="1">Belongs to the UPF0065 (bug) family.</text>
</comment>
<dbReference type="Pfam" id="PF03401">
    <property type="entry name" value="TctC"/>
    <property type="match status" value="1"/>
</dbReference>
<dbReference type="InterPro" id="IPR042100">
    <property type="entry name" value="Bug_dom1"/>
</dbReference>
<accession>A0A3M6QQE8</accession>
<dbReference type="OrthoDB" id="8678477at2"/>
<organism evidence="3 4">
    <name type="scientific">Corticibacter populi</name>
    <dbReference type="NCBI Taxonomy" id="1550736"/>
    <lineage>
        <taxon>Bacteria</taxon>
        <taxon>Pseudomonadati</taxon>
        <taxon>Pseudomonadota</taxon>
        <taxon>Betaproteobacteria</taxon>
        <taxon>Burkholderiales</taxon>
        <taxon>Comamonadaceae</taxon>
        <taxon>Corticibacter</taxon>
    </lineage>
</organism>
<dbReference type="EMBL" id="RDQO01000004">
    <property type="protein sequence ID" value="RMX04779.1"/>
    <property type="molecule type" value="Genomic_DNA"/>
</dbReference>
<evidence type="ECO:0000313" key="4">
    <source>
        <dbReference type="Proteomes" id="UP000278006"/>
    </source>
</evidence>
<dbReference type="PIRSF" id="PIRSF017082">
    <property type="entry name" value="YflP"/>
    <property type="match status" value="1"/>
</dbReference>
<dbReference type="PANTHER" id="PTHR42928">
    <property type="entry name" value="TRICARBOXYLATE-BINDING PROTEIN"/>
    <property type="match status" value="1"/>
</dbReference>